<dbReference type="InterPro" id="IPR003445">
    <property type="entry name" value="Cat_transpt"/>
</dbReference>
<comment type="similarity">
    <text evidence="10">Belongs to the TrkH potassium transport family.</text>
</comment>
<dbReference type="KEGG" id="eaz:JHT90_03020"/>
<evidence type="ECO:0000313" key="13">
    <source>
        <dbReference type="EMBL" id="QQP86230.1"/>
    </source>
</evidence>
<feature type="transmembrane region" description="Helical" evidence="12">
    <location>
        <begin position="181"/>
        <end position="204"/>
    </location>
</feature>
<reference evidence="13 14" key="1">
    <citation type="submission" date="2021-01" db="EMBL/GenBank/DDBJ databases">
        <title>Entomomonas sp. F2A isolated from a house cricket (Acheta domesticus).</title>
        <authorList>
            <person name="Spergser J."/>
            <person name="Busse H.-J."/>
        </authorList>
    </citation>
    <scope>NUCLEOTIDE SEQUENCE [LARGE SCALE GENOMIC DNA]</scope>
    <source>
        <strain evidence="13 14">F2A</strain>
    </source>
</reference>
<feature type="binding site" evidence="11">
    <location>
        <position position="222"/>
    </location>
    <ligand>
        <name>K(+)</name>
        <dbReference type="ChEBI" id="CHEBI:29103"/>
    </ligand>
</feature>
<evidence type="ECO:0000256" key="7">
    <source>
        <dbReference type="ARBA" id="ARBA00022989"/>
    </source>
</evidence>
<keyword evidence="11" id="KW-0479">Metal-binding</keyword>
<feature type="binding site" evidence="11">
    <location>
        <position position="316"/>
    </location>
    <ligand>
        <name>K(+)</name>
        <dbReference type="ChEBI" id="CHEBI:29103"/>
    </ligand>
</feature>
<evidence type="ECO:0000256" key="2">
    <source>
        <dbReference type="ARBA" id="ARBA00022448"/>
    </source>
</evidence>
<name>A0A974NGK1_9GAMM</name>
<feature type="transmembrane region" description="Helical" evidence="12">
    <location>
        <begin position="136"/>
        <end position="160"/>
    </location>
</feature>
<feature type="transmembrane region" description="Helical" evidence="12">
    <location>
        <begin position="40"/>
        <end position="59"/>
    </location>
</feature>
<feature type="binding site" evidence="11">
    <location>
        <position position="115"/>
    </location>
    <ligand>
        <name>K(+)</name>
        <dbReference type="ChEBI" id="CHEBI:29103"/>
    </ligand>
</feature>
<evidence type="ECO:0000256" key="6">
    <source>
        <dbReference type="ARBA" id="ARBA00022958"/>
    </source>
</evidence>
<keyword evidence="10" id="KW-0997">Cell inner membrane</keyword>
<dbReference type="PANTHER" id="PTHR32024">
    <property type="entry name" value="TRK SYSTEM POTASSIUM UPTAKE PROTEIN TRKG-RELATED"/>
    <property type="match status" value="1"/>
</dbReference>
<keyword evidence="14" id="KW-1185">Reference proteome</keyword>
<keyword evidence="3 10" id="KW-1003">Cell membrane</keyword>
<proteinExistence type="inferred from homology"/>
<feature type="binding site" evidence="11">
    <location>
        <position position="433"/>
    </location>
    <ligand>
        <name>K(+)</name>
        <dbReference type="ChEBI" id="CHEBI:29103"/>
    </ligand>
</feature>
<feature type="transmembrane region" description="Helical" evidence="12">
    <location>
        <begin position="273"/>
        <end position="292"/>
    </location>
</feature>
<dbReference type="EMBL" id="CP067393">
    <property type="protein sequence ID" value="QQP86230.1"/>
    <property type="molecule type" value="Genomic_DNA"/>
</dbReference>
<feature type="transmembrane region" description="Helical" evidence="12">
    <location>
        <begin position="330"/>
        <end position="352"/>
    </location>
</feature>
<keyword evidence="2 10" id="KW-0813">Transport</keyword>
<dbReference type="GO" id="GO:0015379">
    <property type="term" value="F:potassium:chloride symporter activity"/>
    <property type="evidence" value="ECO:0007669"/>
    <property type="project" value="InterPro"/>
</dbReference>
<feature type="transmembrane region" description="Helical" evidence="12">
    <location>
        <begin position="395"/>
        <end position="418"/>
    </location>
</feature>
<evidence type="ECO:0000256" key="5">
    <source>
        <dbReference type="ARBA" id="ARBA00022692"/>
    </source>
</evidence>
<accession>A0A974NGK1</accession>
<feature type="binding site" evidence="11">
    <location>
        <position position="434"/>
    </location>
    <ligand>
        <name>K(+)</name>
        <dbReference type="ChEBI" id="CHEBI:29103"/>
    </ligand>
</feature>
<gene>
    <name evidence="13" type="ORF">JHT90_03020</name>
</gene>
<evidence type="ECO:0000256" key="4">
    <source>
        <dbReference type="ARBA" id="ARBA00022538"/>
    </source>
</evidence>
<evidence type="ECO:0000256" key="12">
    <source>
        <dbReference type="SAM" id="Phobius"/>
    </source>
</evidence>
<feature type="binding site" evidence="11">
    <location>
        <position position="317"/>
    </location>
    <ligand>
        <name>K(+)</name>
        <dbReference type="ChEBI" id="CHEBI:29103"/>
    </ligand>
</feature>
<dbReference type="PANTHER" id="PTHR32024:SF3">
    <property type="entry name" value="TRK SYSTEM POTASSIUM UPTAKE PROTEIN"/>
    <property type="match status" value="1"/>
</dbReference>
<dbReference type="Proteomes" id="UP000595278">
    <property type="component" value="Chromosome"/>
</dbReference>
<feature type="transmembrane region" description="Helical" evidence="12">
    <location>
        <begin position="457"/>
        <end position="477"/>
    </location>
</feature>
<sequence length="484" mass="53313">MTRQTIRSISYIVGFFLVALSVSMLVPLATSFIFEHTANDIAAFFWSSLVTFFAGFLMIKQKGSLQIQLRPRDMYFLTASSWIVVCIFAALPMTMISHISYTDAFFEAMSGITTTGATVLSGLDNAAPALLMWRSMLHWIGGIGFIVMAVAVLPMLRIGGMRLFQTESSDWSEKVLPRSHVIAKYILVIYVCFTMVGILAFWLAGMPVFDAVNHAMSSIATGGFSTSDASLGKFLPATHWIAIILMLLGSLPFTLYVSTLRGNYTALFKDEQVRGFITILVISCVMLSFWFWKNSGNSFIDSVRIASVSVVSVITTTGFAVNDYSQWGSFAMIIFFYLTFLGGCSGSTTGGLKTFRFQVTLRLLSANLKQLIHPRAVIPQKYNGHNLDEEIVRSILTFTFFFAFIIAIIALFLAFLGYDMVTALSAAVATVCNVGPGLGEIVGPAGNFSTLPDIAKWVLSFGMLLGRLEIITILVLLTPSFWRY</sequence>
<feature type="transmembrane region" description="Helical" evidence="12">
    <location>
        <begin position="240"/>
        <end position="261"/>
    </location>
</feature>
<dbReference type="RefSeq" id="WP_201093920.1">
    <property type="nucleotide sequence ID" value="NZ_CP067393.1"/>
</dbReference>
<dbReference type="AlphaFoldDB" id="A0A974NGK1"/>
<keyword evidence="6 10" id="KW-0630">Potassium</keyword>
<feature type="transmembrane region" description="Helical" evidence="12">
    <location>
        <begin position="12"/>
        <end position="34"/>
    </location>
</feature>
<evidence type="ECO:0000256" key="10">
    <source>
        <dbReference type="PIRNR" id="PIRNR006247"/>
    </source>
</evidence>
<evidence type="ECO:0000256" key="8">
    <source>
        <dbReference type="ARBA" id="ARBA00023065"/>
    </source>
</evidence>
<keyword evidence="7 12" id="KW-1133">Transmembrane helix</keyword>
<keyword evidence="4 10" id="KW-0633">Potassium transport</keyword>
<dbReference type="Pfam" id="PF02386">
    <property type="entry name" value="TrkH"/>
    <property type="match status" value="1"/>
</dbReference>
<keyword evidence="5 12" id="KW-0812">Transmembrane</keyword>
<evidence type="ECO:0000313" key="14">
    <source>
        <dbReference type="Proteomes" id="UP000595278"/>
    </source>
</evidence>
<dbReference type="PIRSF" id="PIRSF006247">
    <property type="entry name" value="TrkH"/>
    <property type="match status" value="1"/>
</dbReference>
<dbReference type="NCBIfam" id="TIGR00933">
    <property type="entry name" value="2a38"/>
    <property type="match status" value="1"/>
</dbReference>
<comment type="subcellular location">
    <subcellularLocation>
        <location evidence="10">Cell inner membrane</location>
        <topology evidence="10">Multi-pass membrane protein</topology>
    </subcellularLocation>
    <subcellularLocation>
        <location evidence="1">Cell membrane</location>
        <topology evidence="1">Multi-pass membrane protein</topology>
    </subcellularLocation>
</comment>
<feature type="binding site" evidence="11">
    <location>
        <position position="114"/>
    </location>
    <ligand>
        <name>K(+)</name>
        <dbReference type="ChEBI" id="CHEBI:29103"/>
    </ligand>
</feature>
<dbReference type="GO" id="GO:0046872">
    <property type="term" value="F:metal ion binding"/>
    <property type="evidence" value="ECO:0007669"/>
    <property type="project" value="UniProtKB-KW"/>
</dbReference>
<dbReference type="InterPro" id="IPR004772">
    <property type="entry name" value="TrkH"/>
</dbReference>
<dbReference type="GO" id="GO:0005886">
    <property type="term" value="C:plasma membrane"/>
    <property type="evidence" value="ECO:0007669"/>
    <property type="project" value="UniProtKB-SubCell"/>
</dbReference>
<keyword evidence="9 10" id="KW-0472">Membrane</keyword>
<evidence type="ECO:0000256" key="11">
    <source>
        <dbReference type="PIRSR" id="PIRSR006247-1"/>
    </source>
</evidence>
<organism evidence="13 14">
    <name type="scientific">Entomomonas asaccharolytica</name>
    <dbReference type="NCBI Taxonomy" id="2785331"/>
    <lineage>
        <taxon>Bacteria</taxon>
        <taxon>Pseudomonadati</taxon>
        <taxon>Pseudomonadota</taxon>
        <taxon>Gammaproteobacteria</taxon>
        <taxon>Pseudomonadales</taxon>
        <taxon>Pseudomonadaceae</taxon>
        <taxon>Entomomonas</taxon>
    </lineage>
</organism>
<evidence type="ECO:0000256" key="9">
    <source>
        <dbReference type="ARBA" id="ARBA00023136"/>
    </source>
</evidence>
<feature type="transmembrane region" description="Helical" evidence="12">
    <location>
        <begin position="79"/>
        <end position="101"/>
    </location>
</feature>
<keyword evidence="8 10" id="KW-0406">Ion transport</keyword>
<protein>
    <recommendedName>
        <fullName evidence="10">Trk system potassium uptake protein</fullName>
    </recommendedName>
</protein>
<comment type="function">
    <text evidence="10">Low-affinity potassium transport system. Interacts with Trk system potassium uptake protein TrkA.</text>
</comment>
<evidence type="ECO:0000256" key="1">
    <source>
        <dbReference type="ARBA" id="ARBA00004651"/>
    </source>
</evidence>
<evidence type="ECO:0000256" key="3">
    <source>
        <dbReference type="ARBA" id="ARBA00022475"/>
    </source>
</evidence>